<dbReference type="AlphaFoldDB" id="A0A3M9N7P3"/>
<dbReference type="Proteomes" id="UP000267223">
    <property type="component" value="Unassembled WGS sequence"/>
</dbReference>
<name>A0A3M9N7P3_9BACT</name>
<dbReference type="RefSeq" id="WP_123122101.1">
    <property type="nucleotide sequence ID" value="NZ_RJJR01000016.1"/>
</dbReference>
<gene>
    <name evidence="1" type="ORF">EFY79_17830</name>
</gene>
<accession>A0A3M9N7P3</accession>
<sequence length="75" mass="8802">MQAQIDIGFEQLVKLAKQLPKQQWTKLKSEVEEQNFSTDHATDMLAFLLNGPTFNKRQLDEVAKARKEINQWRTK</sequence>
<proteinExistence type="predicted"/>
<dbReference type="EMBL" id="RJJR01000016">
    <property type="protein sequence ID" value="RNI33844.1"/>
    <property type="molecule type" value="Genomic_DNA"/>
</dbReference>
<dbReference type="OrthoDB" id="799765at2"/>
<organism evidence="1 2">
    <name type="scientific">Hanamia caeni</name>
    <dbReference type="NCBI Taxonomy" id="2294116"/>
    <lineage>
        <taxon>Bacteria</taxon>
        <taxon>Pseudomonadati</taxon>
        <taxon>Bacteroidota</taxon>
        <taxon>Chitinophagia</taxon>
        <taxon>Chitinophagales</taxon>
        <taxon>Chitinophagaceae</taxon>
        <taxon>Hanamia</taxon>
    </lineage>
</organism>
<evidence type="ECO:0000313" key="2">
    <source>
        <dbReference type="Proteomes" id="UP000267223"/>
    </source>
</evidence>
<evidence type="ECO:0000313" key="1">
    <source>
        <dbReference type="EMBL" id="RNI33844.1"/>
    </source>
</evidence>
<comment type="caution">
    <text evidence="1">The sequence shown here is derived from an EMBL/GenBank/DDBJ whole genome shotgun (WGS) entry which is preliminary data.</text>
</comment>
<reference evidence="1 2" key="1">
    <citation type="submission" date="2018-11" db="EMBL/GenBank/DDBJ databases">
        <title>Draft genome sequence of Ferruginibacter sp. BO-59.</title>
        <authorList>
            <person name="Im W.T."/>
        </authorList>
    </citation>
    <scope>NUCLEOTIDE SEQUENCE [LARGE SCALE GENOMIC DNA]</scope>
    <source>
        <strain evidence="1 2">BO-59</strain>
    </source>
</reference>
<protein>
    <submittedName>
        <fullName evidence="1">Uncharacterized protein</fullName>
    </submittedName>
</protein>
<keyword evidence="2" id="KW-1185">Reference proteome</keyword>